<dbReference type="Proteomes" id="UP000034037">
    <property type="component" value="Chromosome"/>
</dbReference>
<reference evidence="1 2" key="1">
    <citation type="submission" date="2015-04" db="EMBL/GenBank/DDBJ databases">
        <title>Complete Genome Sequence of Brevibacterium flavum ATCC 15168.</title>
        <authorList>
            <person name="Ahn J."/>
            <person name="Park G."/>
            <person name="Jeon W."/>
            <person name="Jang Y."/>
            <person name="Jang M."/>
            <person name="Lee H."/>
            <person name="Lee H."/>
        </authorList>
    </citation>
    <scope>NUCLEOTIDE SEQUENCE [LARGE SCALE GENOMIC DNA]</scope>
    <source>
        <strain evidence="1 2">ATCC 15168</strain>
    </source>
</reference>
<keyword evidence="1" id="KW-0808">Transferase</keyword>
<dbReference type="GO" id="GO:0004069">
    <property type="term" value="F:L-aspartate:2-oxoglutarate aminotransferase activity"/>
    <property type="evidence" value="ECO:0007669"/>
    <property type="project" value="InterPro"/>
</dbReference>
<dbReference type="PATRIC" id="fig|92706.3.peg.284"/>
<dbReference type="CDD" id="cd00609">
    <property type="entry name" value="AAT_like"/>
    <property type="match status" value="1"/>
</dbReference>
<evidence type="ECO:0000313" key="1">
    <source>
        <dbReference type="EMBL" id="AKF26300.1"/>
    </source>
</evidence>
<accession>A0A0F6Z415</accession>
<dbReference type="SUPFAM" id="SSF53383">
    <property type="entry name" value="PLP-dependent transferases"/>
    <property type="match status" value="1"/>
</dbReference>
<protein>
    <submittedName>
        <fullName evidence="1">Aminotransferase</fullName>
    </submittedName>
</protein>
<keyword evidence="1" id="KW-0032">Aminotransferase</keyword>
<dbReference type="AlphaFoldDB" id="A0A0F6Z415"/>
<dbReference type="EMBL" id="CP011309">
    <property type="protein sequence ID" value="AKF26300.1"/>
    <property type="molecule type" value="Genomic_DNA"/>
</dbReference>
<proteinExistence type="predicted"/>
<dbReference type="Gene3D" id="3.40.640.10">
    <property type="entry name" value="Type I PLP-dependent aspartate aminotransferase-like (Major domain)"/>
    <property type="match status" value="1"/>
</dbReference>
<dbReference type="PANTHER" id="PTHR43799:SF1">
    <property type="entry name" value="ASPARTATE AMINOTRANSFERASE"/>
    <property type="match status" value="1"/>
</dbReference>
<dbReference type="Gene3D" id="3.90.1150.10">
    <property type="entry name" value="Aspartate Aminotransferase, domain 1"/>
    <property type="match status" value="1"/>
</dbReference>
<dbReference type="InterPro" id="IPR015424">
    <property type="entry name" value="PyrdxlP-dep_Trfase"/>
</dbReference>
<dbReference type="HOGENOM" id="CLU_635914_0_0_11"/>
<dbReference type="PANTHER" id="PTHR43799">
    <property type="entry name" value="AMINOTRANSFERASE, PUTATIVE-RELATED"/>
    <property type="match status" value="1"/>
</dbReference>
<organism evidence="1 2">
    <name type="scientific">[Brevibacterium] flavum</name>
    <dbReference type="NCBI Taxonomy" id="92706"/>
    <lineage>
        <taxon>Bacteria</taxon>
        <taxon>Bacillati</taxon>
        <taxon>Actinomycetota</taxon>
        <taxon>Actinomycetes</taxon>
        <taxon>Mycobacteriales</taxon>
        <taxon>Corynebacteriaceae</taxon>
        <taxon>Corynebacterium</taxon>
    </lineage>
</organism>
<keyword evidence="2" id="KW-1185">Reference proteome</keyword>
<dbReference type="Pfam" id="PF12897">
    <property type="entry name" value="Asp_aminotransf"/>
    <property type="match status" value="1"/>
</dbReference>
<sequence length="426" mass="46477">MSSVSLQDFDAERIGLFHEDIKRKFDELKSKNLKLDLTRGKPSSEQLDFADELLALPGKGDFKAADGTDVRNYGGLDGIVDIRQIWADLLGVPVEQVLAGDASSLNIMFDVISWSYIFGNNDSVQPWSKEETVKWICPVPGYDRHFSITERFGFEMISVPMNEDGPDMDAVEELVKDPQVKGMWVVPVFSNPTGFTVSEDVAKRLSTMETAAPDFRVVWDNAYAVHTLTDEFPEVIDIVGLGEAAGNPNRFWAFTSTSKITLAGAGVSFFMTSAKNRKWYSGHAGIRGIGPNKVNQLAHARYFGDAEGVRAVMRKHAASLAPKFNKVLEILDSRLAEYGVAQWTVPAGGYFISLDVVPGTASRVAELAKEAGIALTGAGSSFPLHQDPENKNLRLAPSLPPVEELEVAMDGVATCVLLAAAEHYAS</sequence>
<name>A0A0F6Z415_9CORY</name>
<gene>
    <name evidence="1" type="ORF">YH66_01395</name>
</gene>
<dbReference type="InterPro" id="IPR015422">
    <property type="entry name" value="PyrdxlP-dep_Trfase_small"/>
</dbReference>
<evidence type="ECO:0000313" key="2">
    <source>
        <dbReference type="Proteomes" id="UP000034037"/>
    </source>
</evidence>
<dbReference type="InterPro" id="IPR024551">
    <property type="entry name" value="AspAT_Ic"/>
</dbReference>
<dbReference type="InterPro" id="IPR015421">
    <property type="entry name" value="PyrdxlP-dep_Trfase_major"/>
</dbReference>